<proteinExistence type="predicted"/>
<keyword evidence="2" id="KW-1185">Reference proteome</keyword>
<sequence length="176" mass="20751">MATLHDYVKIDKSRFSDMVKAYFLWKELNSLIKNSHTRGINFPEIISESLLCYALDYKLNRGTGGDAYDEGNNKVIECKATSNFDKDTSSFSPNEEFDRLYFLRLYQRDDELYIYDTEYDSEKLKLVQVSKKQTLGDQQKQGRRPRFSIIKQIIEKDNIQPIAKIDLRKEKVIRLK</sequence>
<evidence type="ECO:0000313" key="1">
    <source>
        <dbReference type="EMBL" id="XAF69582.1"/>
    </source>
</evidence>
<name>A0ABZ3EB75_9STAP</name>
<gene>
    <name evidence="1" type="ORF">QQM35_05770</name>
</gene>
<keyword evidence="1" id="KW-0255">Endonuclease</keyword>
<dbReference type="GO" id="GO:0016787">
    <property type="term" value="F:hydrolase activity"/>
    <property type="evidence" value="ECO:0007669"/>
    <property type="project" value="UniProtKB-KW"/>
</dbReference>
<dbReference type="GO" id="GO:0004519">
    <property type="term" value="F:endonuclease activity"/>
    <property type="evidence" value="ECO:0007669"/>
    <property type="project" value="UniProtKB-KW"/>
</dbReference>
<dbReference type="InterPro" id="IPR019037">
    <property type="entry name" value="Restrct_endonuc_II_Bsp6I"/>
</dbReference>
<reference evidence="1 2" key="1">
    <citation type="journal article" date="2024" name="Pathogens">
        <title>Staphylococcus hsinchuensis sp. nov., Isolated from Soymilk.</title>
        <authorList>
            <person name="Wang Y.T."/>
            <person name="Lin Y.C."/>
            <person name="Hsieh Y.H."/>
            <person name="Lin Y.T."/>
            <person name="Hamada M."/>
            <person name="Chen C.C."/>
            <person name="Liou J.S."/>
            <person name="Lee A.Y."/>
            <person name="Zhang W.L."/>
            <person name="Chen Y.T."/>
            <person name="Huang C.H."/>
        </authorList>
    </citation>
    <scope>NUCLEOTIDE SEQUENCE [LARGE SCALE GENOMIC DNA]</scope>
    <source>
        <strain evidence="1 2">H164</strain>
    </source>
</reference>
<keyword evidence="1" id="KW-0540">Nuclease</keyword>
<dbReference type="Pfam" id="PF09504">
    <property type="entry name" value="RE_Bsp6I"/>
    <property type="match status" value="1"/>
</dbReference>
<keyword evidence="1" id="KW-0378">Hydrolase</keyword>
<dbReference type="EC" id="3.1.21.-" evidence="1"/>
<accession>A0ABZ3EB75</accession>
<evidence type="ECO:0000313" key="2">
    <source>
        <dbReference type="Proteomes" id="UP001436297"/>
    </source>
</evidence>
<protein>
    <submittedName>
        <fullName evidence="1">Bsp6I family type II restriction endonuclease</fullName>
        <ecNumber evidence="1">3.1.21.-</ecNumber>
    </submittedName>
</protein>
<dbReference type="EMBL" id="CP128355">
    <property type="protein sequence ID" value="XAF69582.1"/>
    <property type="molecule type" value="Genomic_DNA"/>
</dbReference>
<dbReference type="RefSeq" id="WP_145458540.1">
    <property type="nucleotide sequence ID" value="NZ_CP128355.1"/>
</dbReference>
<organism evidence="1 2">
    <name type="scientific">Staphylococcus hsinchuensis</name>
    <dbReference type="NCBI Taxonomy" id="3051183"/>
    <lineage>
        <taxon>Bacteria</taxon>
        <taxon>Bacillati</taxon>
        <taxon>Bacillota</taxon>
        <taxon>Bacilli</taxon>
        <taxon>Bacillales</taxon>
        <taxon>Staphylococcaceae</taxon>
        <taxon>Staphylococcus</taxon>
    </lineage>
</organism>
<dbReference type="Proteomes" id="UP001436297">
    <property type="component" value="Chromosome"/>
</dbReference>